<dbReference type="Proteomes" id="UP000190961">
    <property type="component" value="Unassembled WGS sequence"/>
</dbReference>
<dbReference type="AlphaFoldDB" id="A0A1T5K5U8"/>
<gene>
    <name evidence="1" type="ORF">SAMN05660236_1836</name>
</gene>
<evidence type="ECO:0000313" key="1">
    <source>
        <dbReference type="EMBL" id="SKC58838.1"/>
    </source>
</evidence>
<dbReference type="STRING" id="688867.SAMN05660236_1836"/>
<dbReference type="EMBL" id="FUZU01000001">
    <property type="protein sequence ID" value="SKC58838.1"/>
    <property type="molecule type" value="Genomic_DNA"/>
</dbReference>
<proteinExistence type="predicted"/>
<evidence type="ECO:0000313" key="2">
    <source>
        <dbReference type="Proteomes" id="UP000190961"/>
    </source>
</evidence>
<keyword evidence="2" id="KW-1185">Reference proteome</keyword>
<dbReference type="RefSeq" id="WP_143785665.1">
    <property type="nucleotide sequence ID" value="NZ_FUZU01000001.1"/>
</dbReference>
<protein>
    <submittedName>
        <fullName evidence="1">Uncharacterized protein</fullName>
    </submittedName>
</protein>
<sequence>MMSINFEIYKDHDDERTAISEKALLSALRNDPAFKEKLLKKNHRGNYGKVDIRFYKHSLVVATETVWYLMFAVHLQAIKAIRKGVEFRNYLENATGEYMTFDYVDAKTDGVRIRYYGIMRYEDDNGDDVFVSRTDYLKQEIIVPKSVYISEMLNCISRFIQYRELLACTDPEDYFLQDFKKELDSLK</sequence>
<organism evidence="1 2">
    <name type="scientific">Ohtaekwangia koreensis</name>
    <dbReference type="NCBI Taxonomy" id="688867"/>
    <lineage>
        <taxon>Bacteria</taxon>
        <taxon>Pseudomonadati</taxon>
        <taxon>Bacteroidota</taxon>
        <taxon>Cytophagia</taxon>
        <taxon>Cytophagales</taxon>
        <taxon>Fulvivirgaceae</taxon>
        <taxon>Ohtaekwangia</taxon>
    </lineage>
</organism>
<reference evidence="1 2" key="1">
    <citation type="submission" date="2017-02" db="EMBL/GenBank/DDBJ databases">
        <authorList>
            <person name="Peterson S.W."/>
        </authorList>
    </citation>
    <scope>NUCLEOTIDE SEQUENCE [LARGE SCALE GENOMIC DNA]</scope>
    <source>
        <strain evidence="1 2">DSM 25262</strain>
    </source>
</reference>
<name>A0A1T5K5U8_9BACT</name>
<dbReference type="OrthoDB" id="10005586at2"/>
<accession>A0A1T5K5U8</accession>